<dbReference type="AlphaFoldDB" id="A0A427Y1N0"/>
<protein>
    <submittedName>
        <fullName evidence="1">Uncharacterized protein</fullName>
    </submittedName>
</protein>
<accession>A0A427Y1N0</accession>
<dbReference type="RefSeq" id="XP_028478398.1">
    <property type="nucleotide sequence ID" value="XM_028621946.1"/>
</dbReference>
<proteinExistence type="predicted"/>
<gene>
    <name evidence="1" type="ORF">EHS24_006502</name>
</gene>
<sequence>MVFHQSHSCTSSDRVLHYILDCTGAPAAIISPHWPACNSATCPRDKCLCQPWKDRFDSVDPTELHDLEQQLNDPEIRLRIEFALTRDLKRAEGHFRALRRLCEFDIDTPFFLAARRRAVDRAAAVEAAVRILKWGIRVFQAWEEWTPRRSLVTLVFNLWCARRTVLSKTVLLH</sequence>
<keyword evidence="2" id="KW-1185">Reference proteome</keyword>
<reference evidence="1 2" key="1">
    <citation type="submission" date="2018-11" db="EMBL/GenBank/DDBJ databases">
        <title>Genome sequence of Apiotrichum porosum DSM 27194.</title>
        <authorList>
            <person name="Aliyu H."/>
            <person name="Gorte O."/>
            <person name="Ochsenreither K."/>
        </authorList>
    </citation>
    <scope>NUCLEOTIDE SEQUENCE [LARGE SCALE GENOMIC DNA]</scope>
    <source>
        <strain evidence="1 2">DSM 27194</strain>
    </source>
</reference>
<dbReference type="GeneID" id="39591045"/>
<dbReference type="Proteomes" id="UP000279236">
    <property type="component" value="Unassembled WGS sequence"/>
</dbReference>
<comment type="caution">
    <text evidence="1">The sequence shown here is derived from an EMBL/GenBank/DDBJ whole genome shotgun (WGS) entry which is preliminary data.</text>
</comment>
<evidence type="ECO:0000313" key="1">
    <source>
        <dbReference type="EMBL" id="RSH84950.1"/>
    </source>
</evidence>
<dbReference type="EMBL" id="RSCE01000003">
    <property type="protein sequence ID" value="RSH84950.1"/>
    <property type="molecule type" value="Genomic_DNA"/>
</dbReference>
<name>A0A427Y1N0_9TREE</name>
<evidence type="ECO:0000313" key="2">
    <source>
        <dbReference type="Proteomes" id="UP000279236"/>
    </source>
</evidence>
<organism evidence="1 2">
    <name type="scientific">Apiotrichum porosum</name>
    <dbReference type="NCBI Taxonomy" id="105984"/>
    <lineage>
        <taxon>Eukaryota</taxon>
        <taxon>Fungi</taxon>
        <taxon>Dikarya</taxon>
        <taxon>Basidiomycota</taxon>
        <taxon>Agaricomycotina</taxon>
        <taxon>Tremellomycetes</taxon>
        <taxon>Trichosporonales</taxon>
        <taxon>Trichosporonaceae</taxon>
        <taxon>Apiotrichum</taxon>
    </lineage>
</organism>